<evidence type="ECO:0000313" key="8">
    <source>
        <dbReference type="Proteomes" id="UP000441404"/>
    </source>
</evidence>
<dbReference type="Gene3D" id="3.30.450.40">
    <property type="match status" value="1"/>
</dbReference>
<sequence>MSRDSTLENKHNGILVIAKAAAVMRALGDNPKGLSLAAIAHIVELPRSTVQRIIAALEAEYLVESLGARGGFRLGPALGQLINKTQSDIISVVRPFICELSLLVGESVTLGSLIGDKIYIVERIVSERELRIVFPIGIQPPSYATSSGKVLLAGLNSEAVIALLPESLPKLTPMTLDKTALLTQLDEIRVRSVAHDQEEYIEGICSVAVSINTYLGNYAIAVVAPASRTAARAEQFEAALVECKERIERMIGSSNLPKRESLNG</sequence>
<dbReference type="Proteomes" id="UP000489190">
    <property type="component" value="Unassembled WGS sequence"/>
</dbReference>
<dbReference type="Pfam" id="PF01614">
    <property type="entry name" value="IclR_C"/>
    <property type="match status" value="1"/>
</dbReference>
<dbReference type="PANTHER" id="PTHR30136:SF35">
    <property type="entry name" value="HTH-TYPE TRANSCRIPTIONAL REGULATOR RV1719"/>
    <property type="match status" value="1"/>
</dbReference>
<dbReference type="SUPFAM" id="SSF55781">
    <property type="entry name" value="GAF domain-like"/>
    <property type="match status" value="1"/>
</dbReference>
<feature type="domain" description="IclR-ED" evidence="5">
    <location>
        <begin position="70"/>
        <end position="253"/>
    </location>
</feature>
<dbReference type="RefSeq" id="WP_153326727.1">
    <property type="nucleotide sequence ID" value="NZ_WIWI01000007.1"/>
</dbReference>
<dbReference type="EMBL" id="WIWJ01000053">
    <property type="protein sequence ID" value="MQT49399.1"/>
    <property type="molecule type" value="Genomic_DNA"/>
</dbReference>
<evidence type="ECO:0000313" key="7">
    <source>
        <dbReference type="EMBL" id="MQT88206.1"/>
    </source>
</evidence>
<evidence type="ECO:0000259" key="4">
    <source>
        <dbReference type="PROSITE" id="PS51077"/>
    </source>
</evidence>
<organism evidence="7 9">
    <name type="scientific">Pseudomonas helleri</name>
    <dbReference type="NCBI Taxonomy" id="1608996"/>
    <lineage>
        <taxon>Bacteria</taxon>
        <taxon>Pseudomonadati</taxon>
        <taxon>Pseudomonadota</taxon>
        <taxon>Gammaproteobacteria</taxon>
        <taxon>Pseudomonadales</taxon>
        <taxon>Pseudomonadaceae</taxon>
        <taxon>Pseudomonas</taxon>
    </lineage>
</organism>
<dbReference type="SUPFAM" id="SSF46785">
    <property type="entry name" value="Winged helix' DNA-binding domain"/>
    <property type="match status" value="1"/>
</dbReference>
<gene>
    <name evidence="7" type="ORF">GHO39_03445</name>
    <name evidence="6" type="ORF">GHO40_22095</name>
</gene>
<dbReference type="PROSITE" id="PS51078">
    <property type="entry name" value="ICLR_ED"/>
    <property type="match status" value="1"/>
</dbReference>
<dbReference type="InterPro" id="IPR029016">
    <property type="entry name" value="GAF-like_dom_sf"/>
</dbReference>
<dbReference type="Gene3D" id="1.10.10.10">
    <property type="entry name" value="Winged helix-like DNA-binding domain superfamily/Winged helix DNA-binding domain"/>
    <property type="match status" value="1"/>
</dbReference>
<evidence type="ECO:0000256" key="3">
    <source>
        <dbReference type="ARBA" id="ARBA00023163"/>
    </source>
</evidence>
<dbReference type="PANTHER" id="PTHR30136">
    <property type="entry name" value="HELIX-TURN-HELIX TRANSCRIPTIONAL REGULATOR, ICLR FAMILY"/>
    <property type="match status" value="1"/>
</dbReference>
<dbReference type="PROSITE" id="PS51077">
    <property type="entry name" value="HTH_ICLR"/>
    <property type="match status" value="1"/>
</dbReference>
<dbReference type="Pfam" id="PF09339">
    <property type="entry name" value="HTH_IclR"/>
    <property type="match status" value="1"/>
</dbReference>
<evidence type="ECO:0000256" key="2">
    <source>
        <dbReference type="ARBA" id="ARBA00023125"/>
    </source>
</evidence>
<evidence type="ECO:0000313" key="6">
    <source>
        <dbReference type="EMBL" id="MQT49399.1"/>
    </source>
</evidence>
<dbReference type="SMART" id="SM00346">
    <property type="entry name" value="HTH_ICLR"/>
    <property type="match status" value="1"/>
</dbReference>
<evidence type="ECO:0000313" key="9">
    <source>
        <dbReference type="Proteomes" id="UP000489190"/>
    </source>
</evidence>
<dbReference type="EMBL" id="WIWI01000007">
    <property type="protein sequence ID" value="MQT88206.1"/>
    <property type="molecule type" value="Genomic_DNA"/>
</dbReference>
<dbReference type="GO" id="GO:0003700">
    <property type="term" value="F:DNA-binding transcription factor activity"/>
    <property type="evidence" value="ECO:0007669"/>
    <property type="project" value="TreeGrafter"/>
</dbReference>
<reference evidence="8 9" key="1">
    <citation type="submission" date="2019-10" db="EMBL/GenBank/DDBJ databases">
        <title>Evaluation of single-gene subtyping targets for Pseudomonas.</title>
        <authorList>
            <person name="Reichler S.J."/>
            <person name="Orsi R.H."/>
            <person name="Wiedmann M."/>
            <person name="Martin N.H."/>
            <person name="Murphy S.I."/>
        </authorList>
    </citation>
    <scope>NUCLEOTIDE SEQUENCE [LARGE SCALE GENOMIC DNA]</scope>
    <source>
        <strain evidence="7 9">FSL R10-3254</strain>
        <strain evidence="6 8">FSL R10-3257</strain>
    </source>
</reference>
<name>A0A7X2C231_9PSED</name>
<dbReference type="InterPro" id="IPR036388">
    <property type="entry name" value="WH-like_DNA-bd_sf"/>
</dbReference>
<dbReference type="GO" id="GO:0045892">
    <property type="term" value="P:negative regulation of DNA-templated transcription"/>
    <property type="evidence" value="ECO:0007669"/>
    <property type="project" value="TreeGrafter"/>
</dbReference>
<dbReference type="InterPro" id="IPR005471">
    <property type="entry name" value="Tscrpt_reg_IclR_N"/>
</dbReference>
<comment type="caution">
    <text evidence="7">The sequence shown here is derived from an EMBL/GenBank/DDBJ whole genome shotgun (WGS) entry which is preliminary data.</text>
</comment>
<proteinExistence type="predicted"/>
<keyword evidence="3" id="KW-0804">Transcription</keyword>
<accession>A0A7X2C231</accession>
<dbReference type="InterPro" id="IPR036390">
    <property type="entry name" value="WH_DNA-bd_sf"/>
</dbReference>
<dbReference type="Proteomes" id="UP000441404">
    <property type="component" value="Unassembled WGS sequence"/>
</dbReference>
<keyword evidence="1" id="KW-0805">Transcription regulation</keyword>
<dbReference type="GO" id="GO:0003677">
    <property type="term" value="F:DNA binding"/>
    <property type="evidence" value="ECO:0007669"/>
    <property type="project" value="UniProtKB-KW"/>
</dbReference>
<feature type="domain" description="HTH iclR-type" evidence="4">
    <location>
        <begin position="14"/>
        <end position="76"/>
    </location>
</feature>
<protein>
    <submittedName>
        <fullName evidence="7">Helix-turn-helix domain-containing protein</fullName>
    </submittedName>
</protein>
<evidence type="ECO:0000256" key="1">
    <source>
        <dbReference type="ARBA" id="ARBA00023015"/>
    </source>
</evidence>
<evidence type="ECO:0000259" key="5">
    <source>
        <dbReference type="PROSITE" id="PS51078"/>
    </source>
</evidence>
<keyword evidence="2" id="KW-0238">DNA-binding</keyword>
<dbReference type="AlphaFoldDB" id="A0A7X2C231"/>
<dbReference type="InterPro" id="IPR050707">
    <property type="entry name" value="HTH_MetabolicPath_Reg"/>
</dbReference>
<dbReference type="InterPro" id="IPR014757">
    <property type="entry name" value="Tscrpt_reg_IclR_C"/>
</dbReference>